<dbReference type="EMBL" id="BFAD01000012">
    <property type="protein sequence ID" value="GBE88101.1"/>
    <property type="molecule type" value="Genomic_DNA"/>
</dbReference>
<dbReference type="Proteomes" id="UP000287166">
    <property type="component" value="Unassembled WGS sequence"/>
</dbReference>
<comment type="caution">
    <text evidence="1">The sequence shown here is derived from an EMBL/GenBank/DDBJ whole genome shotgun (WGS) entry which is preliminary data.</text>
</comment>
<protein>
    <recommendedName>
        <fullName evidence="3">Protein kinase domain-containing protein</fullName>
    </recommendedName>
</protein>
<gene>
    <name evidence="1" type="ORF">SCP_1203300</name>
</gene>
<dbReference type="RefSeq" id="XP_027619014.1">
    <property type="nucleotide sequence ID" value="XM_027763213.1"/>
</dbReference>
<reference evidence="1 2" key="1">
    <citation type="journal article" date="2018" name="Sci. Rep.">
        <title>Genome sequence of the cauliflower mushroom Sparassis crispa (Hanabiratake) and its association with beneficial usage.</title>
        <authorList>
            <person name="Kiyama R."/>
            <person name="Furutani Y."/>
            <person name="Kawaguchi K."/>
            <person name="Nakanishi T."/>
        </authorList>
    </citation>
    <scope>NUCLEOTIDE SEQUENCE [LARGE SCALE GENOMIC DNA]</scope>
</reference>
<evidence type="ECO:0000313" key="2">
    <source>
        <dbReference type="Proteomes" id="UP000287166"/>
    </source>
</evidence>
<evidence type="ECO:0008006" key="3">
    <source>
        <dbReference type="Google" id="ProtNLM"/>
    </source>
</evidence>
<name>A0A401H101_9APHY</name>
<sequence length="156" mass="17350">MLLSVTFPLDMELKPCHFSDDNNSSSDRLSVEVKGDFNDDLSDSGQVDSEDEEANIEYGDYATIYRAVIRDADGTSTNVVLKCSHKNTQSDLIQEAVFYLNQLKPLQGIVVPKFYGLFHGIGPDDLEIVCILLEDCGKSVAVHFKELSLRDRCVAL</sequence>
<organism evidence="1 2">
    <name type="scientific">Sparassis crispa</name>
    <dbReference type="NCBI Taxonomy" id="139825"/>
    <lineage>
        <taxon>Eukaryota</taxon>
        <taxon>Fungi</taxon>
        <taxon>Dikarya</taxon>
        <taxon>Basidiomycota</taxon>
        <taxon>Agaricomycotina</taxon>
        <taxon>Agaricomycetes</taxon>
        <taxon>Polyporales</taxon>
        <taxon>Sparassidaceae</taxon>
        <taxon>Sparassis</taxon>
    </lineage>
</organism>
<dbReference type="InterPro" id="IPR011009">
    <property type="entry name" value="Kinase-like_dom_sf"/>
</dbReference>
<dbReference type="AlphaFoldDB" id="A0A401H101"/>
<dbReference type="SUPFAM" id="SSF56112">
    <property type="entry name" value="Protein kinase-like (PK-like)"/>
    <property type="match status" value="1"/>
</dbReference>
<dbReference type="InParanoid" id="A0A401H101"/>
<dbReference type="GeneID" id="38785018"/>
<accession>A0A401H101</accession>
<evidence type="ECO:0000313" key="1">
    <source>
        <dbReference type="EMBL" id="GBE88101.1"/>
    </source>
</evidence>
<dbReference type="OrthoDB" id="2751906at2759"/>
<proteinExistence type="predicted"/>
<keyword evidence="2" id="KW-1185">Reference proteome</keyword>